<dbReference type="RefSeq" id="WP_083038344.1">
    <property type="nucleotide sequence ID" value="NZ_CP020557.1"/>
</dbReference>
<dbReference type="EMBL" id="CP020557">
    <property type="protein sequence ID" value="ARF66815.1"/>
    <property type="molecule type" value="Genomic_DNA"/>
</dbReference>
<evidence type="ECO:0008006" key="3">
    <source>
        <dbReference type="Google" id="ProtNLM"/>
    </source>
</evidence>
<reference evidence="1 2" key="1">
    <citation type="submission" date="2017-03" db="EMBL/GenBank/DDBJ databases">
        <title>Paenibacillus larvae genome sequencing.</title>
        <authorList>
            <person name="Dingman D.W."/>
        </authorList>
    </citation>
    <scope>NUCLEOTIDE SEQUENCE [LARGE SCALE GENOMIC DNA]</scope>
    <source>
        <strain evidence="1 2">SAG 10367</strain>
    </source>
</reference>
<evidence type="ECO:0000313" key="1">
    <source>
        <dbReference type="EMBL" id="ARF66815.1"/>
    </source>
</evidence>
<name>A0A1V0UNH0_9BACL</name>
<accession>A0A1V0UNH0</accession>
<dbReference type="AlphaFoldDB" id="A0A1V0UNH0"/>
<evidence type="ECO:0000313" key="2">
    <source>
        <dbReference type="Proteomes" id="UP000192727"/>
    </source>
</evidence>
<protein>
    <recommendedName>
        <fullName evidence="3">Pilus assembly protein</fullName>
    </recommendedName>
</protein>
<organism evidence="1 2">
    <name type="scientific">Paenibacillus larvae subsp. pulvifaciens</name>
    <dbReference type="NCBI Taxonomy" id="1477"/>
    <lineage>
        <taxon>Bacteria</taxon>
        <taxon>Bacillati</taxon>
        <taxon>Bacillota</taxon>
        <taxon>Bacilli</taxon>
        <taxon>Bacillales</taxon>
        <taxon>Paenibacillaceae</taxon>
        <taxon>Paenibacillus</taxon>
    </lineage>
</organism>
<gene>
    <name evidence="1" type="ORF">B7C51_01780</name>
</gene>
<proteinExistence type="predicted"/>
<sequence>MEAALLFPLILLSIVCLLFFGVFSYQNVYVRQAAEVAAERAAFVWDNSHKDPRSGHYGLGQHDGLYWRIKEGASFLFDWLTGRENAKVDVREASTKGGSGPSGKLIQAATQVPEGLRGLYHTGSHYLQRKFRSNCKSLLSPRFFYLPGLHWKKRKGKQ</sequence>
<dbReference type="Proteomes" id="UP000192727">
    <property type="component" value="Chromosome"/>
</dbReference>